<feature type="region of interest" description="Disordered" evidence="1">
    <location>
        <begin position="43"/>
        <end position="70"/>
    </location>
</feature>
<evidence type="ECO:0000313" key="4">
    <source>
        <dbReference type="EMBL" id="KAG8460208.1"/>
    </source>
</evidence>
<sequence length="1005" mass="105720">MHTSATPPAAIALPPDGGAAPHSDRAIARPASAYELRTAAVLPPSPPGWSTPSRAHGAARGPHAAARASPDGALDAWAVLDTSPGAPCSPSSCASPSKRLTRAFTLQSHFAMRERTSGADAKGGYGGACSPSTPARSSTTSRSRGFASLGSPTAAASRARAAARHAHESTLAALPPAERRKARVLGALDSDAWTAWTTVVTVFVLFAPDVRLAAAPVEADVGFITLTVLAFAMFAVELGARAWARPAFRWSFFFWLDALATVSLVVDMPFVMDPLIGFFATVSSADPKNALTAASQTVAARAGRIAMLGAKAGRLARGVRLSRALAAWARRLARAHDCRLATGASSPVARARARAQTATSHTGRLLAEKLTQNTIIGCLAFLVGFSMLNRHELLESDDRRLQAIRVVEGLVAAHVHGGAAGGGSGALTPSLDLSGPISFAYERLRAFDGVVQLELPGSPVSFPSADTNYLARPYRRQEVAHVRYASSLLPGAPEIVARFDLSDDVRAAARLKSAATVVLVVLFALGAYLFSASSNTYCIEPIEAIMAMMRDFAKNPLARLGGQGDDADGDGEGGGGGGGGGAKDEAGGLKRSISKIGDLLRIGFGDAGGRIIGANLASRDGQLNTRMPGTRIHAIFGFVVVFQFALLTDCLQESIMLFVNHVAGVVHKVVHGHAGSCNKNIGEAWLVVWPLKSATDSGAVLPRGSEVEALTGGTGHTTADCAVAAFALAPLLIKGNDQIAQLSQRAELQRASPGYEISMGYGLHSGWAIEGAIGSDLKIDASYLSPNVNLASRLEAATKQYRVPLLFSSDVYDLLSPRRAALCRKVDVVTVKGSKEPMTLYTYDIALDAANVRAAAALTERWIDTQRHWKSGRSVGADESACADDDASLTYRDRVDASRVRAPLAAAHARTCGRRARARRTPPNRAAVEAIFSLRRACPPDFGATHARALAAYLLGDWRSAARLFREALALVPGDGPSTTLLTYMERRSLAPPPGWRGVRELTSK</sequence>
<gene>
    <name evidence="4" type="ORF">KFE25_004456</name>
</gene>
<dbReference type="GO" id="GO:0009190">
    <property type="term" value="P:cyclic nucleotide biosynthetic process"/>
    <property type="evidence" value="ECO:0007669"/>
    <property type="project" value="InterPro"/>
</dbReference>
<feature type="transmembrane region" description="Helical" evidence="2">
    <location>
        <begin position="221"/>
        <end position="240"/>
    </location>
</feature>
<dbReference type="Proteomes" id="UP000751190">
    <property type="component" value="Unassembled WGS sequence"/>
</dbReference>
<feature type="region of interest" description="Disordered" evidence="1">
    <location>
        <begin position="563"/>
        <end position="586"/>
    </location>
</feature>
<dbReference type="GO" id="GO:0035556">
    <property type="term" value="P:intracellular signal transduction"/>
    <property type="evidence" value="ECO:0007669"/>
    <property type="project" value="InterPro"/>
</dbReference>
<proteinExistence type="predicted"/>
<dbReference type="PROSITE" id="PS50125">
    <property type="entry name" value="GUANYLATE_CYCLASE_2"/>
    <property type="match status" value="1"/>
</dbReference>
<feature type="compositionally biased region" description="Low complexity" evidence="1">
    <location>
        <begin position="130"/>
        <end position="144"/>
    </location>
</feature>
<dbReference type="SUPFAM" id="SSF55073">
    <property type="entry name" value="Nucleotide cyclase"/>
    <property type="match status" value="1"/>
</dbReference>
<dbReference type="PANTHER" id="PTHR43336">
    <property type="entry name" value="OXYGEN SENSOR HISTIDINE KINASE RESPONSE REGULATOR DEVS/DOSS"/>
    <property type="match status" value="1"/>
</dbReference>
<protein>
    <recommendedName>
        <fullName evidence="3">Guanylate cyclase domain-containing protein</fullName>
    </recommendedName>
</protein>
<feature type="domain" description="Guanylate cyclase" evidence="3">
    <location>
        <begin position="633"/>
        <end position="795"/>
    </location>
</feature>
<feature type="compositionally biased region" description="Low complexity" evidence="1">
    <location>
        <begin position="53"/>
        <end position="70"/>
    </location>
</feature>
<organism evidence="4 5">
    <name type="scientific">Diacronema lutheri</name>
    <name type="common">Unicellular marine alga</name>
    <name type="synonym">Monochrysis lutheri</name>
    <dbReference type="NCBI Taxonomy" id="2081491"/>
    <lineage>
        <taxon>Eukaryota</taxon>
        <taxon>Haptista</taxon>
        <taxon>Haptophyta</taxon>
        <taxon>Pavlovophyceae</taxon>
        <taxon>Pavlovales</taxon>
        <taxon>Pavlovaceae</taxon>
        <taxon>Diacronema</taxon>
    </lineage>
</organism>
<accession>A0A8J6CA81</accession>
<dbReference type="OrthoDB" id="10250502at2759"/>
<evidence type="ECO:0000256" key="2">
    <source>
        <dbReference type="SAM" id="Phobius"/>
    </source>
</evidence>
<evidence type="ECO:0000259" key="3">
    <source>
        <dbReference type="PROSITE" id="PS50125"/>
    </source>
</evidence>
<keyword evidence="5" id="KW-1185">Reference proteome</keyword>
<dbReference type="AlphaFoldDB" id="A0A8J6CA81"/>
<evidence type="ECO:0000256" key="1">
    <source>
        <dbReference type="SAM" id="MobiDB-lite"/>
    </source>
</evidence>
<reference evidence="4" key="1">
    <citation type="submission" date="2021-05" db="EMBL/GenBank/DDBJ databases">
        <title>The genome of the haptophyte Pavlova lutheri (Diacronema luteri, Pavlovales) - a model for lipid biosynthesis in eukaryotic algae.</title>
        <authorList>
            <person name="Hulatt C.J."/>
            <person name="Posewitz M.C."/>
        </authorList>
    </citation>
    <scope>NUCLEOTIDE SEQUENCE</scope>
    <source>
        <strain evidence="4">NIVA-4/92</strain>
    </source>
</reference>
<evidence type="ECO:0000313" key="5">
    <source>
        <dbReference type="Proteomes" id="UP000751190"/>
    </source>
</evidence>
<dbReference type="Gene3D" id="3.30.70.1230">
    <property type="entry name" value="Nucleotide cyclase"/>
    <property type="match status" value="1"/>
</dbReference>
<dbReference type="InterPro" id="IPR029787">
    <property type="entry name" value="Nucleotide_cyclase"/>
</dbReference>
<dbReference type="Pfam" id="PF00211">
    <property type="entry name" value="Guanylate_cyc"/>
    <property type="match status" value="1"/>
</dbReference>
<name>A0A8J6CA81_DIALT</name>
<feature type="region of interest" description="Disordered" evidence="1">
    <location>
        <begin position="1"/>
        <end position="24"/>
    </location>
</feature>
<keyword evidence="2" id="KW-0812">Transmembrane</keyword>
<dbReference type="PANTHER" id="PTHR43336:SF3">
    <property type="entry name" value="GUANYLATE CYCLASE DOMAIN-CONTAINING PROTEIN"/>
    <property type="match status" value="1"/>
</dbReference>
<feature type="region of interest" description="Disordered" evidence="1">
    <location>
        <begin position="117"/>
        <end position="149"/>
    </location>
</feature>
<dbReference type="InterPro" id="IPR001054">
    <property type="entry name" value="A/G_cyclase"/>
</dbReference>
<dbReference type="CDD" id="cd07302">
    <property type="entry name" value="CHD"/>
    <property type="match status" value="1"/>
</dbReference>
<keyword evidence="2" id="KW-0472">Membrane</keyword>
<feature type="transmembrane region" description="Helical" evidence="2">
    <location>
        <begin position="252"/>
        <end position="272"/>
    </location>
</feature>
<feature type="compositionally biased region" description="Gly residues" evidence="1">
    <location>
        <begin position="572"/>
        <end position="581"/>
    </location>
</feature>
<comment type="caution">
    <text evidence="4">The sequence shown here is derived from an EMBL/GenBank/DDBJ whole genome shotgun (WGS) entry which is preliminary data.</text>
</comment>
<dbReference type="EMBL" id="JAGTXO010000034">
    <property type="protein sequence ID" value="KAG8460208.1"/>
    <property type="molecule type" value="Genomic_DNA"/>
</dbReference>
<keyword evidence="2" id="KW-1133">Transmembrane helix</keyword>